<keyword evidence="4" id="KW-0964">Secreted</keyword>
<evidence type="ECO:0000313" key="10">
    <source>
        <dbReference type="EMBL" id="TDS74830.1"/>
    </source>
</evidence>
<evidence type="ECO:0000256" key="8">
    <source>
        <dbReference type="SAM" id="SignalP"/>
    </source>
</evidence>
<dbReference type="InterPro" id="IPR001547">
    <property type="entry name" value="Glyco_hydro_5"/>
</dbReference>
<dbReference type="OrthoDB" id="9762066at2"/>
<keyword evidence="5 8" id="KW-0732">Signal</keyword>
<comment type="subcellular location">
    <subcellularLocation>
        <location evidence="2">Secreted</location>
    </subcellularLocation>
</comment>
<evidence type="ECO:0000313" key="11">
    <source>
        <dbReference type="Proteomes" id="UP000295344"/>
    </source>
</evidence>
<comment type="catalytic activity">
    <reaction evidence="1">
        <text>Random hydrolysis of (1-&gt;4)-beta-D-mannosidic linkages in mannans, galactomannans and glucomannans.</text>
        <dbReference type="EC" id="3.2.1.78"/>
    </reaction>
</comment>
<dbReference type="EMBL" id="SOAM01000004">
    <property type="protein sequence ID" value="TDS74830.1"/>
    <property type="molecule type" value="Genomic_DNA"/>
</dbReference>
<dbReference type="Proteomes" id="UP000295344">
    <property type="component" value="Unassembled WGS sequence"/>
</dbReference>
<dbReference type="Gene3D" id="3.20.20.80">
    <property type="entry name" value="Glycosidases"/>
    <property type="match status" value="1"/>
</dbReference>
<evidence type="ECO:0000256" key="7">
    <source>
        <dbReference type="ARBA" id="ARBA00023295"/>
    </source>
</evidence>
<sequence length="401" mass="41684">MRTILAAALTAATLAGVDACSASPVPATAPAGGGTSTLPSSPAPASSAAAAGFVTTAGRSFEVDGAPFRFVGANVYDAAASDRYSCRAGSRMSDEQLIATFRYLHDEAGATVVRFWAYQTYTQGATYWDGVDRVLAAARQTGLRVIPVLEDGPGNCTTTADPVAKDDYRGDTWFSQGYRVPYGNATLSYRDYVARVAAHYADDPVILGWMMMNEAETNERDAAGRSQLVDFAADVAGVIHAADPNHLVTLGTQSNGAPGASGPDFRAVYSLPSIDFAEVHDWASWGSDTAPMPGGSGGTPPSASSLACAVANAPIGCSFAAAETLDKPLVVGEAGMQGTTAAERDRRARLLRAKMDSAFDAGAAGYLIWSVTTGNTDGYDVLTTTNDPLIAQLHAVAEEIR</sequence>
<dbReference type="EC" id="3.2.1.78" evidence="3"/>
<proteinExistence type="predicted"/>
<dbReference type="AlphaFoldDB" id="A0A4R7FGV4"/>
<keyword evidence="6" id="KW-0378">Hydrolase</keyword>
<dbReference type="SUPFAM" id="SSF51445">
    <property type="entry name" value="(Trans)glycosidases"/>
    <property type="match status" value="1"/>
</dbReference>
<feature type="domain" description="Glycoside hydrolase family 5" evidence="9">
    <location>
        <begin position="198"/>
        <end position="338"/>
    </location>
</feature>
<keyword evidence="11" id="KW-1185">Reference proteome</keyword>
<comment type="caution">
    <text evidence="10">The sequence shown here is derived from an EMBL/GenBank/DDBJ whole genome shotgun (WGS) entry which is preliminary data.</text>
</comment>
<dbReference type="PANTHER" id="PTHR31451:SF39">
    <property type="entry name" value="MANNAN ENDO-1,4-BETA-MANNOSIDASE 1"/>
    <property type="match status" value="1"/>
</dbReference>
<dbReference type="GO" id="GO:0005576">
    <property type="term" value="C:extracellular region"/>
    <property type="evidence" value="ECO:0007669"/>
    <property type="project" value="UniProtKB-SubCell"/>
</dbReference>
<feature type="signal peptide" evidence="8">
    <location>
        <begin position="1"/>
        <end position="22"/>
    </location>
</feature>
<evidence type="ECO:0000256" key="1">
    <source>
        <dbReference type="ARBA" id="ARBA00001678"/>
    </source>
</evidence>
<evidence type="ECO:0000256" key="4">
    <source>
        <dbReference type="ARBA" id="ARBA00022525"/>
    </source>
</evidence>
<name>A0A4R7FGV4_9MICO</name>
<dbReference type="InterPro" id="IPR017853">
    <property type="entry name" value="GH"/>
</dbReference>
<dbReference type="RefSeq" id="WP_133767496.1">
    <property type="nucleotide sequence ID" value="NZ_BAAARP010000001.1"/>
</dbReference>
<evidence type="ECO:0000256" key="6">
    <source>
        <dbReference type="ARBA" id="ARBA00022801"/>
    </source>
</evidence>
<organism evidence="10 11">
    <name type="scientific">Amnibacterium kyonggiense</name>
    <dbReference type="NCBI Taxonomy" id="595671"/>
    <lineage>
        <taxon>Bacteria</taxon>
        <taxon>Bacillati</taxon>
        <taxon>Actinomycetota</taxon>
        <taxon>Actinomycetes</taxon>
        <taxon>Micrococcales</taxon>
        <taxon>Microbacteriaceae</taxon>
        <taxon>Amnibacterium</taxon>
    </lineage>
</organism>
<dbReference type="GO" id="GO:0000272">
    <property type="term" value="P:polysaccharide catabolic process"/>
    <property type="evidence" value="ECO:0007669"/>
    <property type="project" value="InterPro"/>
</dbReference>
<dbReference type="GO" id="GO:0016985">
    <property type="term" value="F:mannan endo-1,4-beta-mannosidase activity"/>
    <property type="evidence" value="ECO:0007669"/>
    <property type="project" value="TreeGrafter"/>
</dbReference>
<evidence type="ECO:0000259" key="9">
    <source>
        <dbReference type="Pfam" id="PF26410"/>
    </source>
</evidence>
<evidence type="ECO:0000256" key="3">
    <source>
        <dbReference type="ARBA" id="ARBA00012706"/>
    </source>
</evidence>
<reference evidence="10 11" key="1">
    <citation type="submission" date="2019-03" db="EMBL/GenBank/DDBJ databases">
        <title>Genomic Encyclopedia of Archaeal and Bacterial Type Strains, Phase II (KMG-II): from individual species to whole genera.</title>
        <authorList>
            <person name="Goeker M."/>
        </authorList>
    </citation>
    <scope>NUCLEOTIDE SEQUENCE [LARGE SCALE GENOMIC DNA]</scope>
    <source>
        <strain evidence="10 11">DSM 24782</strain>
    </source>
</reference>
<protein>
    <recommendedName>
        <fullName evidence="3">mannan endo-1,4-beta-mannosidase</fullName>
        <ecNumber evidence="3">3.2.1.78</ecNumber>
    </recommendedName>
</protein>
<keyword evidence="7" id="KW-0326">Glycosidase</keyword>
<gene>
    <name evidence="10" type="ORF">CLV52_3352</name>
</gene>
<evidence type="ECO:0000256" key="5">
    <source>
        <dbReference type="ARBA" id="ARBA00022729"/>
    </source>
</evidence>
<feature type="chain" id="PRO_5020988576" description="mannan endo-1,4-beta-mannosidase" evidence="8">
    <location>
        <begin position="23"/>
        <end position="401"/>
    </location>
</feature>
<dbReference type="Pfam" id="PF26410">
    <property type="entry name" value="GH5_mannosidase"/>
    <property type="match status" value="1"/>
</dbReference>
<accession>A0A4R7FGV4</accession>
<dbReference type="PANTHER" id="PTHR31451">
    <property type="match status" value="1"/>
</dbReference>
<evidence type="ECO:0000256" key="2">
    <source>
        <dbReference type="ARBA" id="ARBA00004613"/>
    </source>
</evidence>
<dbReference type="InterPro" id="IPR045053">
    <property type="entry name" value="MAN-like"/>
</dbReference>